<name>A0A1V0GSI4_9RHOB</name>
<feature type="compositionally biased region" description="Basic residues" evidence="1">
    <location>
        <begin position="184"/>
        <end position="193"/>
    </location>
</feature>
<dbReference type="InterPro" id="IPR029063">
    <property type="entry name" value="SAM-dependent_MTases_sf"/>
</dbReference>
<evidence type="ECO:0000313" key="3">
    <source>
        <dbReference type="Proteomes" id="UP000191257"/>
    </source>
</evidence>
<accession>A0A1V0GSI4</accession>
<feature type="region of interest" description="Disordered" evidence="1">
    <location>
        <begin position="168"/>
        <end position="193"/>
    </location>
</feature>
<gene>
    <name evidence="2" type="ORF">A6J80_10755</name>
</gene>
<dbReference type="RefSeq" id="WP_080621463.1">
    <property type="nucleotide sequence ID" value="NZ_CAWMZI010000001.1"/>
</dbReference>
<evidence type="ECO:0000313" key="2">
    <source>
        <dbReference type="EMBL" id="ARC36797.1"/>
    </source>
</evidence>
<sequence>MKIAYADPPYIGCAHLYRDRPDYAGEVDHAALIARLERDYDGWILHTAATPRSIATLAPLVAPTGARWMAWVKGFAAFKRNVPVAWAWEPVIVKAARKPVVSKRLVLRDWVQESITLRRGLTGAKPEAVCHWAFEMVAARPEDTLDDLFPGTGAVAAAWRTWQRKFTLPDDPQPALPPSDSARRGRSRLRNPS</sequence>
<reference evidence="2" key="1">
    <citation type="submission" date="2017-12" db="EMBL/GenBank/DDBJ databases">
        <title>FDA dAtabase for Regulatory Grade micrObial Sequences (FDA-ARGOS): Supporting development and validation of Infectious Disease Dx tests.</title>
        <authorList>
            <person name="Campos J."/>
            <person name="Goldberg B."/>
            <person name="Tallon L."/>
            <person name="Sadzewicz L."/>
            <person name="Sengamalay N."/>
            <person name="Ott S."/>
            <person name="Godinez A."/>
            <person name="Nagaraj S."/>
            <person name="Vyas G."/>
            <person name="Aluvathingal J."/>
            <person name="Nadendla S."/>
            <person name="Geyer C."/>
            <person name="Nandy P."/>
            <person name="Hobson J."/>
            <person name="Sichtig H."/>
        </authorList>
    </citation>
    <scope>NUCLEOTIDE SEQUENCE</scope>
    <source>
        <strain evidence="2">FDAARGOS_252</strain>
    </source>
</reference>
<dbReference type="STRING" id="147645.A6J80_10755"/>
<organism evidence="2 3">
    <name type="scientific">Paracoccus yeei</name>
    <dbReference type="NCBI Taxonomy" id="147645"/>
    <lineage>
        <taxon>Bacteria</taxon>
        <taxon>Pseudomonadati</taxon>
        <taxon>Pseudomonadota</taxon>
        <taxon>Alphaproteobacteria</taxon>
        <taxon>Rhodobacterales</taxon>
        <taxon>Paracoccaceae</taxon>
        <taxon>Paracoccus</taxon>
    </lineage>
</organism>
<dbReference type="EMBL" id="CP020442">
    <property type="protein sequence ID" value="ARC36797.1"/>
    <property type="molecule type" value="Genomic_DNA"/>
</dbReference>
<dbReference type="AlphaFoldDB" id="A0A1V0GSI4"/>
<keyword evidence="3" id="KW-1185">Reference proteome</keyword>
<dbReference type="SUPFAM" id="SSF53335">
    <property type="entry name" value="S-adenosyl-L-methionine-dependent methyltransferases"/>
    <property type="match status" value="1"/>
</dbReference>
<proteinExistence type="predicted"/>
<evidence type="ECO:0000256" key="1">
    <source>
        <dbReference type="SAM" id="MobiDB-lite"/>
    </source>
</evidence>
<protein>
    <submittedName>
        <fullName evidence="2">Uncharacterized protein</fullName>
    </submittedName>
</protein>
<dbReference type="KEGG" id="pye:A6J80_10755"/>
<dbReference type="Proteomes" id="UP000191257">
    <property type="component" value="Chromosome"/>
</dbReference>